<accession>A0A2U7U8E9</accession>
<evidence type="ECO:0000313" key="2">
    <source>
        <dbReference type="EMBL" id="AVK74707.1"/>
    </source>
</evidence>
<protein>
    <submittedName>
        <fullName evidence="2">Ribonuclease H</fullName>
    </submittedName>
</protein>
<feature type="region of interest" description="Disordered" evidence="1">
    <location>
        <begin position="283"/>
        <end position="324"/>
    </location>
</feature>
<gene>
    <name evidence="2" type="ORF">pqer_cds_285</name>
</gene>
<dbReference type="Proteomes" id="UP000248852">
    <property type="component" value="Segment"/>
</dbReference>
<dbReference type="GeneID" id="36843848"/>
<dbReference type="KEGG" id="vg:36843848"/>
<name>A0A2U7U8E9_9VIRU</name>
<sequence length="336" mass="36480">MLCALPEPYYARHHQRRAAVGCVRIAFKWVFDGFRADKGCRGLDLYLEPTQESWIQHEVDILSHLGWEIGRFFAPVGLPTALATPRPLLAAVAPHRTLKGAARDHARPLNNNGTDDANNHNSNINNADDDANASSSGNRRGRRHRRRSPVPRSEPDGPPTGDHATVSLIPRRRRPQQAAAPSLPQRPLEPYPALSTLPQRSPTNAGHRAPTFSSTFAASTTTTTKARGVSSMTPTSAFYDDMRDDVDRQRDQKGKGDQAPAPVASMRGAAAPPALFPAARCRAASSDSERSARSRYANRTSAEARSMARASARNMSTSTGSVPRAVTQPLAFHVGM</sequence>
<proteinExistence type="predicted"/>
<feature type="region of interest" description="Disordered" evidence="1">
    <location>
        <begin position="105"/>
        <end position="264"/>
    </location>
</feature>
<organism evidence="2">
    <name type="scientific">Pandoravirus quercus</name>
    <dbReference type="NCBI Taxonomy" id="2107709"/>
    <lineage>
        <taxon>Viruses</taxon>
        <taxon>Pandoravirus</taxon>
    </lineage>
</organism>
<feature type="compositionally biased region" description="Low complexity" evidence="1">
    <location>
        <begin position="211"/>
        <end position="224"/>
    </location>
</feature>
<dbReference type="EMBL" id="MG011689">
    <property type="protein sequence ID" value="AVK74707.1"/>
    <property type="molecule type" value="Genomic_DNA"/>
</dbReference>
<evidence type="ECO:0000256" key="1">
    <source>
        <dbReference type="SAM" id="MobiDB-lite"/>
    </source>
</evidence>
<dbReference type="RefSeq" id="YP_009482977.1">
    <property type="nucleotide sequence ID" value="NC_037667.1"/>
</dbReference>
<feature type="compositionally biased region" description="Basic residues" evidence="1">
    <location>
        <begin position="139"/>
        <end position="149"/>
    </location>
</feature>
<reference evidence="2" key="1">
    <citation type="journal article" date="2018" name="Nat. Commun.">
        <title>Diversity and evolution of the emerging Pandoraviridae family.</title>
        <authorList>
            <person name="Legendre M."/>
            <person name="Fabre E."/>
            <person name="Poirot O."/>
            <person name="Jeudy S."/>
            <person name="Lartigue A."/>
            <person name="Alempic J.M."/>
            <person name="Beucher L."/>
            <person name="Philippe N."/>
            <person name="Bertaux L."/>
            <person name="Christo-Foroux E."/>
            <person name="Labadie K."/>
            <person name="Coute Y."/>
            <person name="Abergel C."/>
            <person name="Claverie J.M."/>
        </authorList>
    </citation>
    <scope>NUCLEOTIDE SEQUENCE [LARGE SCALE GENOMIC DNA]</scope>
    <source>
        <strain evidence="2">Quercus</strain>
    </source>
</reference>
<feature type="compositionally biased region" description="Basic and acidic residues" evidence="1">
    <location>
        <begin position="245"/>
        <end position="256"/>
    </location>
</feature>
<feature type="compositionally biased region" description="Low complexity" evidence="1">
    <location>
        <begin position="176"/>
        <end position="188"/>
    </location>
</feature>
<feature type="compositionally biased region" description="Low complexity" evidence="1">
    <location>
        <begin position="299"/>
        <end position="319"/>
    </location>
</feature>
<feature type="compositionally biased region" description="Low complexity" evidence="1">
    <location>
        <begin position="110"/>
        <end position="138"/>
    </location>
</feature>